<evidence type="ECO:0000313" key="3">
    <source>
        <dbReference type="Proteomes" id="UP000030746"/>
    </source>
</evidence>
<dbReference type="KEGG" id="lgi:LOTGIDRAFT_171502"/>
<dbReference type="GeneID" id="20241804"/>
<dbReference type="PANTHER" id="PTHR12461:SF53">
    <property type="entry name" value="JMJC DOMAIN-CONTAINING PROTEIN"/>
    <property type="match status" value="1"/>
</dbReference>
<proteinExistence type="predicted"/>
<evidence type="ECO:0000313" key="2">
    <source>
        <dbReference type="EMBL" id="ESP03411.1"/>
    </source>
</evidence>
<dbReference type="EMBL" id="KB200027">
    <property type="protein sequence ID" value="ESP03411.1"/>
    <property type="molecule type" value="Genomic_DNA"/>
</dbReference>
<name>V4B788_LOTGI</name>
<evidence type="ECO:0000259" key="1">
    <source>
        <dbReference type="PROSITE" id="PS51184"/>
    </source>
</evidence>
<dbReference type="PROSITE" id="PS51184">
    <property type="entry name" value="JMJC"/>
    <property type="match status" value="1"/>
</dbReference>
<dbReference type="OrthoDB" id="415358at2759"/>
<organism evidence="2 3">
    <name type="scientific">Lottia gigantea</name>
    <name type="common">Giant owl limpet</name>
    <dbReference type="NCBI Taxonomy" id="225164"/>
    <lineage>
        <taxon>Eukaryota</taxon>
        <taxon>Metazoa</taxon>
        <taxon>Spiralia</taxon>
        <taxon>Lophotrochozoa</taxon>
        <taxon>Mollusca</taxon>
        <taxon>Gastropoda</taxon>
        <taxon>Patellogastropoda</taxon>
        <taxon>Lottioidea</taxon>
        <taxon>Lottiidae</taxon>
        <taxon>Lottia</taxon>
    </lineage>
</organism>
<accession>V4B788</accession>
<dbReference type="Pfam" id="PF13621">
    <property type="entry name" value="Cupin_8"/>
    <property type="match status" value="1"/>
</dbReference>
<gene>
    <name evidence="2" type="ORF">LOTGIDRAFT_171502</name>
</gene>
<dbReference type="PANTHER" id="PTHR12461">
    <property type="entry name" value="HYPOXIA-INDUCIBLE FACTOR 1 ALPHA INHIBITOR-RELATED"/>
    <property type="match status" value="1"/>
</dbReference>
<dbReference type="Gene3D" id="2.60.120.650">
    <property type="entry name" value="Cupin"/>
    <property type="match status" value="1"/>
</dbReference>
<reference evidence="2 3" key="1">
    <citation type="journal article" date="2013" name="Nature">
        <title>Insights into bilaterian evolution from three spiralian genomes.</title>
        <authorList>
            <person name="Simakov O."/>
            <person name="Marletaz F."/>
            <person name="Cho S.J."/>
            <person name="Edsinger-Gonzales E."/>
            <person name="Havlak P."/>
            <person name="Hellsten U."/>
            <person name="Kuo D.H."/>
            <person name="Larsson T."/>
            <person name="Lv J."/>
            <person name="Arendt D."/>
            <person name="Savage R."/>
            <person name="Osoegawa K."/>
            <person name="de Jong P."/>
            <person name="Grimwood J."/>
            <person name="Chapman J.A."/>
            <person name="Shapiro H."/>
            <person name="Aerts A."/>
            <person name="Otillar R.P."/>
            <person name="Terry A.Y."/>
            <person name="Boore J.L."/>
            <person name="Grigoriev I.V."/>
            <person name="Lindberg D.R."/>
            <person name="Seaver E.C."/>
            <person name="Weisblat D.A."/>
            <person name="Putnam N.H."/>
            <person name="Rokhsar D.S."/>
        </authorList>
    </citation>
    <scope>NUCLEOTIDE SEQUENCE [LARGE SCALE GENOMIC DNA]</scope>
</reference>
<dbReference type="Proteomes" id="UP000030746">
    <property type="component" value="Unassembled WGS sequence"/>
</dbReference>
<dbReference type="HOGENOM" id="CLU_016785_9_3_1"/>
<keyword evidence="3" id="KW-1185">Reference proteome</keyword>
<dbReference type="CTD" id="20241804"/>
<protein>
    <recommendedName>
        <fullName evidence="1">JmjC domain-containing protein</fullName>
    </recommendedName>
</protein>
<dbReference type="OMA" id="TASVIHY"/>
<dbReference type="InterPro" id="IPR003347">
    <property type="entry name" value="JmjC_dom"/>
</dbReference>
<dbReference type="RefSeq" id="XP_009045944.1">
    <property type="nucleotide sequence ID" value="XM_009047696.1"/>
</dbReference>
<feature type="domain" description="JmjC" evidence="1">
    <location>
        <begin position="139"/>
        <end position="295"/>
    </location>
</feature>
<sequence>MTSGKVGFMKDLSMDADFPPHIIQAEGSQSIPNGHLRPLGYQRSPENPVEDYEGIVDAQIMYNNYISQNLPVVFRDSILDSPVFENWEKDDYLKERYGSVNVSVVTRKGIKREYLIRERKTLKMKKFLLEYMYEDWYLAGTVPLEMLKELPLPKCVQCGSVANYLREAELWMSSGGTSSQIHAHNDHYLHCVLFGRRDFILIENAYKDAFEFRNEFPNSLGGHSPLDMDFINAIKYKKISTTPWTWATLQQGDCILIPAGFLHQVRSYGRSISETILITPTPFFDATGCDKKQYKKPKTLADAAFMWSFEEGKRVLKNWNLNAESLRYLLLAELRTQEKLPIEQFIVFYQEAMVWGQEDLVPGATVFAMLFETGTREVTREDIMNLSPEKLKKAAKIFNKPYVDRPRKSQHKHTEL</sequence>
<dbReference type="AlphaFoldDB" id="V4B788"/>
<dbReference type="InterPro" id="IPR041667">
    <property type="entry name" value="Cupin_8"/>
</dbReference>
<dbReference type="SUPFAM" id="SSF51197">
    <property type="entry name" value="Clavaminate synthase-like"/>
    <property type="match status" value="1"/>
</dbReference>